<dbReference type="GO" id="GO:0003254">
    <property type="term" value="P:regulation of membrane depolarization"/>
    <property type="evidence" value="ECO:0007669"/>
    <property type="project" value="TreeGrafter"/>
</dbReference>
<evidence type="ECO:0000259" key="3">
    <source>
        <dbReference type="PROSITE" id="PS50042"/>
    </source>
</evidence>
<name>A0A507EPV8_9FUNG</name>
<comment type="caution">
    <text evidence="4">The sequence shown here is derived from an EMBL/GenBank/DDBJ whole genome shotgun (WGS) entry which is preliminary data.</text>
</comment>
<sequence length="838" mass="94095">MNQEELHRFASDFRQLRADMIDKSNQLLSMVEAAIKRSTTASLASNENFTCLDFGIRITEGDYIASVELSQPCSQLSMFSEGGKRSSAKSAATSQHADINSWGIPSISRAKSKTSFQSQLPLVHSVLAAAQKKSIQNLPNTSNGVSAPAGRRRSTTSEPGIPPMTFEENVAIRTSMQQIPKVSVNESLKRGSLKSSLSMVSEKNSSSGPYVPIGSAFTSVTLHRFPASDASKKFTPAQFTKDSGTPLLVESPPSSPEQDAAVFPENLVGIKCDTFVVSRRLHSVTSSMEAHASVDSEMEPLSPELFLPISPTETSHMPFRRSASRQRSASTRYLSPMPPVQQSNSEEMQTKATQVSLFMASAPTSRKQSYRAEELNIQRPNFMEYFLLFPAFDHKGRHISVEALAAFGNTRAVFQVNGIHPRSQFSNIWDLLLGFVMFGRLWLIPFVAAYNPRYDICNINLLALSISMIFMCDSIVSVMTPQLVSEDFTFDLREYENARPTLSVWISHWLKKKLLINLLAAIPFTIFFQSHLHFEFVLFISLLRSFKLWSNFCKCPTVVHAAWRLDELVGTSVSRILPLTCGIFWFIHCNACTIYLMERVTGFTGWESMWPLIDSATLFETYTWTFYKAVGNMFPTSFNPWTAFEQVASLFYIILAAVVYAVFLGAISSAVLAINPSGRLFDQKVGELRDYIRTKDLSKETEVRLLTYYETKYRGKYFEEDSLIAAALHSINFIPGDYVTKQGDSGSNMYFILNGKAEVYVNDRHAVTLGAGAYFGEVGLITKTLRTATVQAVLPSLMYQLTYADFHKILDDFTDMRIRMEMLAEERERIIKLQETQR</sequence>
<feature type="domain" description="Cyclic nucleotide-binding" evidence="3">
    <location>
        <begin position="724"/>
        <end position="827"/>
    </location>
</feature>
<dbReference type="PANTHER" id="PTHR45689:SF14">
    <property type="entry name" value="CYCLIC NUCLEOTIDE-GATED CATION CHANNEL SUBUNIT A-LIKE PROTEIN"/>
    <property type="match status" value="1"/>
</dbReference>
<evidence type="ECO:0000313" key="4">
    <source>
        <dbReference type="EMBL" id="TPX66123.1"/>
    </source>
</evidence>
<dbReference type="Gene3D" id="1.10.287.630">
    <property type="entry name" value="Helix hairpin bin"/>
    <property type="match status" value="1"/>
</dbReference>
<evidence type="ECO:0000313" key="5">
    <source>
        <dbReference type="Proteomes" id="UP000320333"/>
    </source>
</evidence>
<keyword evidence="2" id="KW-0472">Membrane</keyword>
<keyword evidence="5" id="KW-1185">Reference proteome</keyword>
<dbReference type="InterPro" id="IPR051413">
    <property type="entry name" value="K/Na_HCN_channel"/>
</dbReference>
<dbReference type="PRINTS" id="PR00103">
    <property type="entry name" value="CAMPKINASE"/>
</dbReference>
<feature type="region of interest" description="Disordered" evidence="1">
    <location>
        <begin position="137"/>
        <end position="164"/>
    </location>
</feature>
<feature type="transmembrane region" description="Helical" evidence="2">
    <location>
        <begin position="461"/>
        <end position="484"/>
    </location>
</feature>
<reference evidence="4 5" key="1">
    <citation type="journal article" date="2019" name="Sci. Rep.">
        <title>Comparative genomics of chytrid fungi reveal insights into the obligate biotrophic and pathogenic lifestyle of Synchytrium endobioticum.</title>
        <authorList>
            <person name="van de Vossenberg B.T.L.H."/>
            <person name="Warris S."/>
            <person name="Nguyen H.D.T."/>
            <person name="van Gent-Pelzer M.P.E."/>
            <person name="Joly D.L."/>
            <person name="van de Geest H.C."/>
            <person name="Bonants P.J.M."/>
            <person name="Smith D.S."/>
            <person name="Levesque C.A."/>
            <person name="van der Lee T.A.J."/>
        </authorList>
    </citation>
    <scope>NUCLEOTIDE SEQUENCE [LARGE SCALE GENOMIC DNA]</scope>
    <source>
        <strain evidence="4 5">CBS 675.73</strain>
    </source>
</reference>
<dbReference type="EMBL" id="QEAP01000455">
    <property type="protein sequence ID" value="TPX66123.1"/>
    <property type="molecule type" value="Genomic_DNA"/>
</dbReference>
<dbReference type="InterPro" id="IPR018488">
    <property type="entry name" value="cNMP-bd_CS"/>
</dbReference>
<proteinExistence type="predicted"/>
<keyword evidence="2" id="KW-0812">Transmembrane</keyword>
<keyword evidence="2" id="KW-1133">Transmembrane helix</keyword>
<dbReference type="GO" id="GO:0005249">
    <property type="term" value="F:voltage-gated potassium channel activity"/>
    <property type="evidence" value="ECO:0007669"/>
    <property type="project" value="TreeGrafter"/>
</dbReference>
<dbReference type="PROSITE" id="PS00889">
    <property type="entry name" value="CNMP_BINDING_2"/>
    <property type="match status" value="1"/>
</dbReference>
<dbReference type="Pfam" id="PF00027">
    <property type="entry name" value="cNMP_binding"/>
    <property type="match status" value="1"/>
</dbReference>
<dbReference type="GO" id="GO:0098855">
    <property type="term" value="C:HCN channel complex"/>
    <property type="evidence" value="ECO:0007669"/>
    <property type="project" value="TreeGrafter"/>
</dbReference>
<protein>
    <recommendedName>
        <fullName evidence="3">Cyclic nucleotide-binding domain-containing protein</fullName>
    </recommendedName>
</protein>
<dbReference type="GO" id="GO:0035725">
    <property type="term" value="P:sodium ion transmembrane transport"/>
    <property type="evidence" value="ECO:0007669"/>
    <property type="project" value="TreeGrafter"/>
</dbReference>
<dbReference type="PROSITE" id="PS50042">
    <property type="entry name" value="CNMP_BINDING_3"/>
    <property type="match status" value="1"/>
</dbReference>
<feature type="transmembrane region" description="Helical" evidence="2">
    <location>
        <begin position="428"/>
        <end position="449"/>
    </location>
</feature>
<dbReference type="AlphaFoldDB" id="A0A507EPV8"/>
<feature type="transmembrane region" description="Helical" evidence="2">
    <location>
        <begin position="514"/>
        <end position="540"/>
    </location>
</feature>
<feature type="transmembrane region" description="Helical" evidence="2">
    <location>
        <begin position="650"/>
        <end position="674"/>
    </location>
</feature>
<feature type="region of interest" description="Disordered" evidence="1">
    <location>
        <begin position="316"/>
        <end position="346"/>
    </location>
</feature>
<dbReference type="Proteomes" id="UP000320333">
    <property type="component" value="Unassembled WGS sequence"/>
</dbReference>
<dbReference type="PANTHER" id="PTHR45689">
    <property type="entry name" value="I[[H]] CHANNEL, ISOFORM E"/>
    <property type="match status" value="1"/>
</dbReference>
<accession>A0A507EPV8</accession>
<evidence type="ECO:0000256" key="2">
    <source>
        <dbReference type="SAM" id="Phobius"/>
    </source>
</evidence>
<gene>
    <name evidence="4" type="ORF">CcCBS67573_g07915</name>
</gene>
<dbReference type="SUPFAM" id="SSF51206">
    <property type="entry name" value="cAMP-binding domain-like"/>
    <property type="match status" value="1"/>
</dbReference>
<dbReference type="SUPFAM" id="SSF81324">
    <property type="entry name" value="Voltage-gated potassium channels"/>
    <property type="match status" value="1"/>
</dbReference>
<dbReference type="SMART" id="SM00100">
    <property type="entry name" value="cNMP"/>
    <property type="match status" value="1"/>
</dbReference>
<dbReference type="CDD" id="cd00038">
    <property type="entry name" value="CAP_ED"/>
    <property type="match status" value="1"/>
</dbReference>
<dbReference type="InterPro" id="IPR014710">
    <property type="entry name" value="RmlC-like_jellyroll"/>
</dbReference>
<dbReference type="OrthoDB" id="2021138at2759"/>
<evidence type="ECO:0000256" key="1">
    <source>
        <dbReference type="SAM" id="MobiDB-lite"/>
    </source>
</evidence>
<organism evidence="4 5">
    <name type="scientific">Chytriomyces confervae</name>
    <dbReference type="NCBI Taxonomy" id="246404"/>
    <lineage>
        <taxon>Eukaryota</taxon>
        <taxon>Fungi</taxon>
        <taxon>Fungi incertae sedis</taxon>
        <taxon>Chytridiomycota</taxon>
        <taxon>Chytridiomycota incertae sedis</taxon>
        <taxon>Chytridiomycetes</taxon>
        <taxon>Chytridiales</taxon>
        <taxon>Chytriomycetaceae</taxon>
        <taxon>Chytriomyces</taxon>
    </lineage>
</organism>
<dbReference type="Gene3D" id="2.60.120.10">
    <property type="entry name" value="Jelly Rolls"/>
    <property type="match status" value="1"/>
</dbReference>
<dbReference type="InterPro" id="IPR018490">
    <property type="entry name" value="cNMP-bd_dom_sf"/>
</dbReference>
<dbReference type="Gene3D" id="1.10.287.70">
    <property type="match status" value="1"/>
</dbReference>
<dbReference type="InterPro" id="IPR000595">
    <property type="entry name" value="cNMP-bd_dom"/>
</dbReference>